<keyword evidence="3" id="KW-1185">Reference proteome</keyword>
<dbReference type="AlphaFoldDB" id="A0A165QD75"/>
<accession>A0A165QD75</accession>
<feature type="region of interest" description="Disordered" evidence="1">
    <location>
        <begin position="1"/>
        <end position="116"/>
    </location>
</feature>
<sequence>MSEPSQNTMSGSNPMNATFQDATAFQHPSGSTHSDLSESIGSGTQAMLDRPVDMGNEFAVGDPKSSSASPGGATYDPASQMTAQARYGSRRDADLEEAKTLPEVERPVVKGNHSAVEDARQQVGYIEGQLGTVATQTRN</sequence>
<name>A0A165QD75_9APHY</name>
<evidence type="ECO:0000313" key="3">
    <source>
        <dbReference type="Proteomes" id="UP000076727"/>
    </source>
</evidence>
<feature type="compositionally biased region" description="Polar residues" evidence="1">
    <location>
        <begin position="1"/>
        <end position="45"/>
    </location>
</feature>
<reference evidence="2 3" key="1">
    <citation type="journal article" date="2016" name="Mol. Biol. Evol.">
        <title>Comparative Genomics of Early-Diverging Mushroom-Forming Fungi Provides Insights into the Origins of Lignocellulose Decay Capabilities.</title>
        <authorList>
            <person name="Nagy L.G."/>
            <person name="Riley R."/>
            <person name="Tritt A."/>
            <person name="Adam C."/>
            <person name="Daum C."/>
            <person name="Floudas D."/>
            <person name="Sun H."/>
            <person name="Yadav J.S."/>
            <person name="Pangilinan J."/>
            <person name="Larsson K.H."/>
            <person name="Matsuura K."/>
            <person name="Barry K."/>
            <person name="Labutti K."/>
            <person name="Kuo R."/>
            <person name="Ohm R.A."/>
            <person name="Bhattacharya S.S."/>
            <person name="Shirouzu T."/>
            <person name="Yoshinaga Y."/>
            <person name="Martin F.M."/>
            <person name="Grigoriev I.V."/>
            <person name="Hibbett D.S."/>
        </authorList>
    </citation>
    <scope>NUCLEOTIDE SEQUENCE [LARGE SCALE GENOMIC DNA]</scope>
    <source>
        <strain evidence="2 3">L-15889</strain>
    </source>
</reference>
<proteinExistence type="predicted"/>
<feature type="compositionally biased region" description="Basic and acidic residues" evidence="1">
    <location>
        <begin position="89"/>
        <end position="108"/>
    </location>
</feature>
<dbReference type="OrthoDB" id="2790435at2759"/>
<dbReference type="EMBL" id="KV429059">
    <property type="protein sequence ID" value="KZT69298.1"/>
    <property type="molecule type" value="Genomic_DNA"/>
</dbReference>
<organism evidence="2 3">
    <name type="scientific">Daedalea quercina L-15889</name>
    <dbReference type="NCBI Taxonomy" id="1314783"/>
    <lineage>
        <taxon>Eukaryota</taxon>
        <taxon>Fungi</taxon>
        <taxon>Dikarya</taxon>
        <taxon>Basidiomycota</taxon>
        <taxon>Agaricomycotina</taxon>
        <taxon>Agaricomycetes</taxon>
        <taxon>Polyporales</taxon>
        <taxon>Fomitopsis</taxon>
    </lineage>
</organism>
<protein>
    <submittedName>
        <fullName evidence="2">Uncharacterized protein</fullName>
    </submittedName>
</protein>
<gene>
    <name evidence="2" type="ORF">DAEQUDRAFT_811513</name>
</gene>
<evidence type="ECO:0000313" key="2">
    <source>
        <dbReference type="EMBL" id="KZT69298.1"/>
    </source>
</evidence>
<dbReference type="Proteomes" id="UP000076727">
    <property type="component" value="Unassembled WGS sequence"/>
</dbReference>
<evidence type="ECO:0000256" key="1">
    <source>
        <dbReference type="SAM" id="MobiDB-lite"/>
    </source>
</evidence>